<dbReference type="OMA" id="ITESMFR"/>
<dbReference type="InterPro" id="IPR016024">
    <property type="entry name" value="ARM-type_fold"/>
</dbReference>
<reference evidence="2" key="3">
    <citation type="submission" date="2023-03" db="UniProtKB">
        <authorList>
            <consortium name="EnsemblPlants"/>
        </authorList>
    </citation>
    <scope>IDENTIFICATION</scope>
    <source>
        <strain evidence="2">cv. Chiifu-401-42</strain>
    </source>
</reference>
<dbReference type="PANTHER" id="PTHR31861:SF16">
    <property type="entry name" value="DUF577 DOMAIN-CONTAINING PROTEIN-RELATED"/>
    <property type="match status" value="1"/>
</dbReference>
<dbReference type="Proteomes" id="UP000011750">
    <property type="component" value="Chromosome A04"/>
</dbReference>
<accession>M4EH52</accession>
<dbReference type="HOGENOM" id="CLU_027297_0_0_1"/>
<dbReference type="Pfam" id="PF04510">
    <property type="entry name" value="DUF577"/>
    <property type="match status" value="2"/>
</dbReference>
<keyword evidence="3" id="KW-1185">Reference proteome</keyword>
<proteinExistence type="predicted"/>
<sequence>MGRVMAEPPPPNLMVKARDVLATPSHQGLESVVTHLFFMGQETTEYQTANALFNYLTLYFANCLTLKLLHMYRSSSIGVHRSHLIYLLFETLQDYKNRRFELSLVALNEIKPLLVSCLRMQEPEIINLRRIVSFIAHDVMILDNGGWDELSECIYEISCHDPLKALHVFVDLPPVYERFVHNCGGMVVEKAEKVLLVPYHDRVDDWSLGLQAVVKLGIQVLDSEMKVDMVKRLLALLVKAASDLVDKGMEEFLIRGLADLEMFLSRDKKLYNYNKEQCDFVSCFLYKIKDLGPLTKQATGKIHRLVKSTPSLVVQKQQGHAACSEREWLDRLNNLQPLEMLRIFASTDVEERISRDLGPLTNEATERIHRMVKSTPSRVHGACSEGEWFDRLNNLPPLEILRIFASTDVEERFRDMAIRRLNVLLSDYVSREEESTDASLLRELQPLLISCLWEKEGITESMFRVLGEVVYHVAFEMMTSHVELWDDLGYYITSHIETDFQRAVYVFQCLTMWLHEEFIDPIVEHLLPEINKRLNPPSDVLVDSSCCWVLAFLGAFCAISQLVAMKDYAETVMEMADKMVDSVRELVERKLEVGFVRRAFRDFEIIVKKQMEWFRMNEYKLTKSLLLRLYVIKGMTMDSKMVLWRINVFVERGMADHLAA</sequence>
<evidence type="ECO:0000259" key="1">
    <source>
        <dbReference type="Pfam" id="PF04510"/>
    </source>
</evidence>
<dbReference type="AlphaFoldDB" id="M4EH52"/>
<dbReference type="eggNOG" id="ENOG502SCDU">
    <property type="taxonomic scope" value="Eukaryota"/>
</dbReference>
<feature type="domain" description="DUF577" evidence="1">
    <location>
        <begin position="441"/>
        <end position="617"/>
    </location>
</feature>
<feature type="domain" description="DUF577" evidence="1">
    <location>
        <begin position="107"/>
        <end position="274"/>
    </location>
</feature>
<dbReference type="SUPFAM" id="SSF48371">
    <property type="entry name" value="ARM repeat"/>
    <property type="match status" value="1"/>
</dbReference>
<dbReference type="InterPro" id="IPR007598">
    <property type="entry name" value="DUF577"/>
</dbReference>
<name>M4EH52_BRACM</name>
<dbReference type="Gramene" id="Bra028117.1">
    <property type="protein sequence ID" value="Bra028117.1-P"/>
    <property type="gene ID" value="Bra028117"/>
</dbReference>
<protein>
    <recommendedName>
        <fullName evidence="1">DUF577 domain-containing protein</fullName>
    </recommendedName>
</protein>
<organism evidence="2 3">
    <name type="scientific">Brassica campestris</name>
    <name type="common">Field mustard</name>
    <dbReference type="NCBI Taxonomy" id="3711"/>
    <lineage>
        <taxon>Eukaryota</taxon>
        <taxon>Viridiplantae</taxon>
        <taxon>Streptophyta</taxon>
        <taxon>Embryophyta</taxon>
        <taxon>Tracheophyta</taxon>
        <taxon>Spermatophyta</taxon>
        <taxon>Magnoliopsida</taxon>
        <taxon>eudicotyledons</taxon>
        <taxon>Gunneridae</taxon>
        <taxon>Pentapetalae</taxon>
        <taxon>rosids</taxon>
        <taxon>malvids</taxon>
        <taxon>Brassicales</taxon>
        <taxon>Brassicaceae</taxon>
        <taxon>Brassiceae</taxon>
        <taxon>Brassica</taxon>
    </lineage>
</organism>
<evidence type="ECO:0000313" key="3">
    <source>
        <dbReference type="Proteomes" id="UP000011750"/>
    </source>
</evidence>
<reference evidence="2 3" key="1">
    <citation type="journal article" date="2011" name="Nat. Genet.">
        <title>The genome of the mesopolyploid crop species Brassica rapa.</title>
        <authorList>
            <consortium name="Brassica rapa Genome Sequencing Project Consortium"/>
            <person name="Wang X."/>
            <person name="Wang H."/>
            <person name="Wang J."/>
            <person name="Sun R."/>
            <person name="Wu J."/>
            <person name="Liu S."/>
            <person name="Bai Y."/>
            <person name="Mun J.H."/>
            <person name="Bancroft I."/>
            <person name="Cheng F."/>
            <person name="Huang S."/>
            <person name="Li X."/>
            <person name="Hua W."/>
            <person name="Wang J."/>
            <person name="Wang X."/>
            <person name="Freeling M."/>
            <person name="Pires J.C."/>
            <person name="Paterson A.H."/>
            <person name="Chalhoub B."/>
            <person name="Wang B."/>
            <person name="Hayward A."/>
            <person name="Sharpe A.G."/>
            <person name="Park B.S."/>
            <person name="Weisshaar B."/>
            <person name="Liu B."/>
            <person name="Li B."/>
            <person name="Liu B."/>
            <person name="Tong C."/>
            <person name="Song C."/>
            <person name="Duran C."/>
            <person name="Peng C."/>
            <person name="Geng C."/>
            <person name="Koh C."/>
            <person name="Lin C."/>
            <person name="Edwards D."/>
            <person name="Mu D."/>
            <person name="Shen D."/>
            <person name="Soumpourou E."/>
            <person name="Li F."/>
            <person name="Fraser F."/>
            <person name="Conant G."/>
            <person name="Lassalle G."/>
            <person name="King G.J."/>
            <person name="Bonnema G."/>
            <person name="Tang H."/>
            <person name="Wang H."/>
            <person name="Belcram H."/>
            <person name="Zhou H."/>
            <person name="Hirakawa H."/>
            <person name="Abe H."/>
            <person name="Guo H."/>
            <person name="Wang H."/>
            <person name="Jin H."/>
            <person name="Parkin I.A."/>
            <person name="Batley J."/>
            <person name="Kim J.S."/>
            <person name="Just J."/>
            <person name="Li J."/>
            <person name="Xu J."/>
            <person name="Deng J."/>
            <person name="Kim J.A."/>
            <person name="Li J."/>
            <person name="Yu J."/>
            <person name="Meng J."/>
            <person name="Wang J."/>
            <person name="Min J."/>
            <person name="Poulain J."/>
            <person name="Wang J."/>
            <person name="Hatakeyama K."/>
            <person name="Wu K."/>
            <person name="Wang L."/>
            <person name="Fang L."/>
            <person name="Trick M."/>
            <person name="Links M.G."/>
            <person name="Zhao M."/>
            <person name="Jin M."/>
            <person name="Ramchiary N."/>
            <person name="Drou N."/>
            <person name="Berkman P.J."/>
            <person name="Cai Q."/>
            <person name="Huang Q."/>
            <person name="Li R."/>
            <person name="Tabata S."/>
            <person name="Cheng S."/>
            <person name="Zhang S."/>
            <person name="Zhang S."/>
            <person name="Huang S."/>
            <person name="Sato S."/>
            <person name="Sun S."/>
            <person name="Kwon S.J."/>
            <person name="Choi S.R."/>
            <person name="Lee T.H."/>
            <person name="Fan W."/>
            <person name="Zhao X."/>
            <person name="Tan X."/>
            <person name="Xu X."/>
            <person name="Wang Y."/>
            <person name="Qiu Y."/>
            <person name="Yin Y."/>
            <person name="Li Y."/>
            <person name="Du Y."/>
            <person name="Liao Y."/>
            <person name="Lim Y."/>
            <person name="Narusaka Y."/>
            <person name="Wang Y."/>
            <person name="Wang Z."/>
            <person name="Li Z."/>
            <person name="Wang Z."/>
            <person name="Xiong Z."/>
            <person name="Zhang Z."/>
        </authorList>
    </citation>
    <scope>NUCLEOTIDE SEQUENCE [LARGE SCALE GENOMIC DNA]</scope>
    <source>
        <strain evidence="2 3">cv. Chiifu-401-42</strain>
    </source>
</reference>
<dbReference type="PANTHER" id="PTHR31861">
    <property type="entry name" value="OS10G0507500 PROTEIN"/>
    <property type="match status" value="1"/>
</dbReference>
<dbReference type="STRING" id="51351.M4EH52"/>
<dbReference type="InParanoid" id="M4EH52"/>
<dbReference type="EnsemblPlants" id="Bra028117.1">
    <property type="protein sequence ID" value="Bra028117.1-P"/>
    <property type="gene ID" value="Bra028117"/>
</dbReference>
<reference evidence="2 3" key="2">
    <citation type="journal article" date="2018" name="Hortic Res">
        <title>Improved Brassica rapa reference genome by single-molecule sequencing and chromosome conformation capture technologies.</title>
        <authorList>
            <person name="Zhang L."/>
            <person name="Cai X."/>
            <person name="Wu J."/>
            <person name="Liu M."/>
            <person name="Grob S."/>
            <person name="Cheng F."/>
            <person name="Liang J."/>
            <person name="Cai C."/>
            <person name="Liu Z."/>
            <person name="Liu B."/>
            <person name="Wang F."/>
            <person name="Li S."/>
            <person name="Liu F."/>
            <person name="Li X."/>
            <person name="Cheng L."/>
            <person name="Yang W."/>
            <person name="Li M.H."/>
            <person name="Grossniklaus U."/>
            <person name="Zheng H."/>
            <person name="Wang X."/>
        </authorList>
    </citation>
    <scope>NUCLEOTIDE SEQUENCE [LARGE SCALE GENOMIC DNA]</scope>
    <source>
        <strain evidence="2 3">cv. Chiifu-401-42</strain>
    </source>
</reference>
<evidence type="ECO:0000313" key="2">
    <source>
        <dbReference type="EnsemblPlants" id="Bra028117.1-P"/>
    </source>
</evidence>